<reference evidence="2 3" key="1">
    <citation type="submission" date="2020-08" db="EMBL/GenBank/DDBJ databases">
        <title>Genomic Encyclopedia of Type Strains, Phase IV (KMG-IV): sequencing the most valuable type-strain genomes for metagenomic binning, comparative biology and taxonomic classification.</title>
        <authorList>
            <person name="Goeker M."/>
        </authorList>
    </citation>
    <scope>NUCLEOTIDE SEQUENCE [LARGE SCALE GENOMIC DNA]</scope>
    <source>
        <strain evidence="2 3">DSM 26718</strain>
    </source>
</reference>
<comment type="caution">
    <text evidence="2">The sequence shown here is derived from an EMBL/GenBank/DDBJ whole genome shotgun (WGS) entry which is preliminary data.</text>
</comment>
<feature type="transmembrane region" description="Helical" evidence="1">
    <location>
        <begin position="64"/>
        <end position="83"/>
    </location>
</feature>
<evidence type="ECO:0008006" key="4">
    <source>
        <dbReference type="Google" id="ProtNLM"/>
    </source>
</evidence>
<proteinExistence type="predicted"/>
<feature type="transmembrane region" description="Helical" evidence="1">
    <location>
        <begin position="34"/>
        <end position="52"/>
    </location>
</feature>
<keyword evidence="1" id="KW-0472">Membrane</keyword>
<organism evidence="2 3">
    <name type="scientific">Hymenobacter luteus</name>
    <dbReference type="NCBI Taxonomy" id="1411122"/>
    <lineage>
        <taxon>Bacteria</taxon>
        <taxon>Pseudomonadati</taxon>
        <taxon>Bacteroidota</taxon>
        <taxon>Cytophagia</taxon>
        <taxon>Cytophagales</taxon>
        <taxon>Hymenobacteraceae</taxon>
        <taxon>Hymenobacter</taxon>
    </lineage>
</organism>
<dbReference type="EMBL" id="JACHGG010000002">
    <property type="protein sequence ID" value="MBB6059029.1"/>
    <property type="molecule type" value="Genomic_DNA"/>
</dbReference>
<dbReference type="AlphaFoldDB" id="A0A7W9T217"/>
<dbReference type="RefSeq" id="WP_183402826.1">
    <property type="nucleotide sequence ID" value="NZ_JACHGG010000002.1"/>
</dbReference>
<keyword evidence="1" id="KW-0812">Transmembrane</keyword>
<evidence type="ECO:0000256" key="1">
    <source>
        <dbReference type="SAM" id="Phobius"/>
    </source>
</evidence>
<keyword evidence="3" id="KW-1185">Reference proteome</keyword>
<accession>A0A7W9T217</accession>
<sequence>MKPTPIVLSGVQLSADEFVAVNFRLWRARPRTRLNHWILGAAIALLSVSLGLEVYQSGRLPQSSSLVFLAVAVGYALVRFGLVRYQLRRGYAKNTAAHHPTDFTLTDTEIRGRSALGQFSGKWSLIRRAVWVQPHWLLLYPTEAACYYLDMRRLQAPATLATVEQLLATHQIPQQRI</sequence>
<name>A0A7W9T217_9BACT</name>
<evidence type="ECO:0000313" key="3">
    <source>
        <dbReference type="Proteomes" id="UP000532746"/>
    </source>
</evidence>
<keyword evidence="1" id="KW-1133">Transmembrane helix</keyword>
<dbReference type="Proteomes" id="UP000532746">
    <property type="component" value="Unassembled WGS sequence"/>
</dbReference>
<protein>
    <recommendedName>
        <fullName evidence="4">YcxB family protein</fullName>
    </recommendedName>
</protein>
<gene>
    <name evidence="2" type="ORF">HNQ93_001875</name>
</gene>
<evidence type="ECO:0000313" key="2">
    <source>
        <dbReference type="EMBL" id="MBB6059029.1"/>
    </source>
</evidence>